<dbReference type="PANTHER" id="PTHR40112">
    <property type="entry name" value="H2HPP ISOMERASE"/>
    <property type="match status" value="1"/>
</dbReference>
<reference evidence="2 3" key="1">
    <citation type="submission" date="2020-09" db="EMBL/GenBank/DDBJ databases">
        <title>TT11 complete genome.</title>
        <authorList>
            <person name="Wu Z."/>
        </authorList>
    </citation>
    <scope>NUCLEOTIDE SEQUENCE [LARGE SCALE GENOMIC DNA]</scope>
    <source>
        <strain evidence="2 3">TT11</strain>
    </source>
</reference>
<comment type="caution">
    <text evidence="2">The sequence shown here is derived from an EMBL/GenBank/DDBJ whole genome shotgun (WGS) entry which is preliminary data.</text>
</comment>
<proteinExistence type="predicted"/>
<dbReference type="PANTHER" id="PTHR40112:SF1">
    <property type="entry name" value="H2HPP ISOMERASE"/>
    <property type="match status" value="1"/>
</dbReference>
<dbReference type="InterPro" id="IPR052535">
    <property type="entry name" value="Bacilysin_H2HPP_isomerase"/>
</dbReference>
<dbReference type="PIRSF" id="PIRSF029883">
    <property type="entry name" value="KdgF"/>
    <property type="match status" value="1"/>
</dbReference>
<dbReference type="InterPro" id="IPR014710">
    <property type="entry name" value="RmlC-like_jellyroll"/>
</dbReference>
<dbReference type="InterPro" id="IPR025499">
    <property type="entry name" value="KdgF"/>
</dbReference>
<dbReference type="Gene3D" id="2.60.120.10">
    <property type="entry name" value="Jelly Rolls"/>
    <property type="match status" value="1"/>
</dbReference>
<organism evidence="2 3">
    <name type="scientific">Aestuariibaculum sediminum</name>
    <dbReference type="NCBI Taxonomy" id="2770637"/>
    <lineage>
        <taxon>Bacteria</taxon>
        <taxon>Pseudomonadati</taxon>
        <taxon>Bacteroidota</taxon>
        <taxon>Flavobacteriia</taxon>
        <taxon>Flavobacteriales</taxon>
        <taxon>Flavobacteriaceae</taxon>
    </lineage>
</organism>
<dbReference type="CDD" id="cd02238">
    <property type="entry name" value="cupin_KdgF"/>
    <property type="match status" value="1"/>
</dbReference>
<dbReference type="Pfam" id="PF07883">
    <property type="entry name" value="Cupin_2"/>
    <property type="match status" value="1"/>
</dbReference>
<dbReference type="AlphaFoldDB" id="A0A8J6QBW8"/>
<dbReference type="Proteomes" id="UP000600588">
    <property type="component" value="Unassembled WGS sequence"/>
</dbReference>
<gene>
    <name evidence="2" type="ORF">ICJ83_13825</name>
</gene>
<evidence type="ECO:0000313" key="2">
    <source>
        <dbReference type="EMBL" id="MBD0833211.1"/>
    </source>
</evidence>
<dbReference type="InterPro" id="IPR013096">
    <property type="entry name" value="Cupin_2"/>
</dbReference>
<evidence type="ECO:0000259" key="1">
    <source>
        <dbReference type="Pfam" id="PF07883"/>
    </source>
</evidence>
<dbReference type="EMBL" id="JACVXB010000006">
    <property type="protein sequence ID" value="MBD0833211.1"/>
    <property type="molecule type" value="Genomic_DNA"/>
</dbReference>
<sequence length="115" mass="12840">MKTPSSSSIFLIDSHIEWEDLGEGIKRKILGYDDNIMMVNVSFNTGATGAMHKHSHVQVTYIISGEFEFTVGDEVKLVKAGDALYIPPHIMHGTVCKKSGVLIDVFNPMRQDFVR</sequence>
<feature type="domain" description="Cupin type-2" evidence="1">
    <location>
        <begin position="41"/>
        <end position="99"/>
    </location>
</feature>
<dbReference type="InterPro" id="IPR011051">
    <property type="entry name" value="RmlC_Cupin_sf"/>
</dbReference>
<evidence type="ECO:0000313" key="3">
    <source>
        <dbReference type="Proteomes" id="UP000600588"/>
    </source>
</evidence>
<dbReference type="SUPFAM" id="SSF51182">
    <property type="entry name" value="RmlC-like cupins"/>
    <property type="match status" value="1"/>
</dbReference>
<keyword evidence="3" id="KW-1185">Reference proteome</keyword>
<accession>A0A8J6QBW8</accession>
<name>A0A8J6QBW8_9FLAO</name>
<protein>
    <submittedName>
        <fullName evidence="2">Cupin domain-containing protein</fullName>
    </submittedName>
</protein>